<feature type="region of interest" description="Disordered" evidence="1">
    <location>
        <begin position="37"/>
        <end position="71"/>
    </location>
</feature>
<proteinExistence type="predicted"/>
<keyword evidence="3" id="KW-1185">Reference proteome</keyword>
<dbReference type="Proteomes" id="UP000813461">
    <property type="component" value="Unassembled WGS sequence"/>
</dbReference>
<dbReference type="AlphaFoldDB" id="A0A8K0QTV8"/>
<evidence type="ECO:0000313" key="2">
    <source>
        <dbReference type="EMBL" id="KAH7070859.1"/>
    </source>
</evidence>
<protein>
    <submittedName>
        <fullName evidence="2">Uncharacterized protein</fullName>
    </submittedName>
</protein>
<organism evidence="2 3">
    <name type="scientific">Paraphoma chrysanthemicola</name>
    <dbReference type="NCBI Taxonomy" id="798071"/>
    <lineage>
        <taxon>Eukaryota</taxon>
        <taxon>Fungi</taxon>
        <taxon>Dikarya</taxon>
        <taxon>Ascomycota</taxon>
        <taxon>Pezizomycotina</taxon>
        <taxon>Dothideomycetes</taxon>
        <taxon>Pleosporomycetidae</taxon>
        <taxon>Pleosporales</taxon>
        <taxon>Pleosporineae</taxon>
        <taxon>Phaeosphaeriaceae</taxon>
        <taxon>Paraphoma</taxon>
    </lineage>
</organism>
<evidence type="ECO:0000313" key="3">
    <source>
        <dbReference type="Proteomes" id="UP000813461"/>
    </source>
</evidence>
<feature type="compositionally biased region" description="Basic and acidic residues" evidence="1">
    <location>
        <begin position="52"/>
        <end position="67"/>
    </location>
</feature>
<reference evidence="2" key="1">
    <citation type="journal article" date="2021" name="Nat. Commun.">
        <title>Genetic determinants of endophytism in the Arabidopsis root mycobiome.</title>
        <authorList>
            <person name="Mesny F."/>
            <person name="Miyauchi S."/>
            <person name="Thiergart T."/>
            <person name="Pickel B."/>
            <person name="Atanasova L."/>
            <person name="Karlsson M."/>
            <person name="Huettel B."/>
            <person name="Barry K.W."/>
            <person name="Haridas S."/>
            <person name="Chen C."/>
            <person name="Bauer D."/>
            <person name="Andreopoulos W."/>
            <person name="Pangilinan J."/>
            <person name="LaButti K."/>
            <person name="Riley R."/>
            <person name="Lipzen A."/>
            <person name="Clum A."/>
            <person name="Drula E."/>
            <person name="Henrissat B."/>
            <person name="Kohler A."/>
            <person name="Grigoriev I.V."/>
            <person name="Martin F.M."/>
            <person name="Hacquard S."/>
        </authorList>
    </citation>
    <scope>NUCLEOTIDE SEQUENCE</scope>
    <source>
        <strain evidence="2">MPI-SDFR-AT-0120</strain>
    </source>
</reference>
<accession>A0A8K0QTV8</accession>
<name>A0A8K0QTV8_9PLEO</name>
<evidence type="ECO:0000256" key="1">
    <source>
        <dbReference type="SAM" id="MobiDB-lite"/>
    </source>
</evidence>
<sequence>MSQSSPLILTVRWPSPLRHHRGTRSKSDMVVYSEYDEISPSSPYTDNQMDEVDTRSEPRADEHDAFTKKHMPQLELVDQETEEDFFQIQLSHAKLRGLLEM</sequence>
<gene>
    <name evidence="2" type="ORF">FB567DRAFT_598410</name>
</gene>
<dbReference type="EMBL" id="JAGMVJ010000026">
    <property type="protein sequence ID" value="KAH7070859.1"/>
    <property type="molecule type" value="Genomic_DNA"/>
</dbReference>
<comment type="caution">
    <text evidence="2">The sequence shown here is derived from an EMBL/GenBank/DDBJ whole genome shotgun (WGS) entry which is preliminary data.</text>
</comment>